<dbReference type="STRING" id="947166.A0A1D1V9Y4"/>
<dbReference type="AlphaFoldDB" id="A0A1D1V9Y4"/>
<feature type="region of interest" description="Disordered" evidence="1">
    <location>
        <begin position="126"/>
        <end position="147"/>
    </location>
</feature>
<feature type="region of interest" description="Disordered" evidence="1">
    <location>
        <begin position="188"/>
        <end position="209"/>
    </location>
</feature>
<accession>A0A1D1V9Y4</accession>
<feature type="region of interest" description="Disordered" evidence="1">
    <location>
        <begin position="1"/>
        <end position="34"/>
    </location>
</feature>
<evidence type="ECO:0000313" key="2">
    <source>
        <dbReference type="EMBL" id="GAU95663.1"/>
    </source>
</evidence>
<proteinExistence type="predicted"/>
<dbReference type="OrthoDB" id="10677970at2759"/>
<organism evidence="2 3">
    <name type="scientific">Ramazzottius varieornatus</name>
    <name type="common">Water bear</name>
    <name type="synonym">Tardigrade</name>
    <dbReference type="NCBI Taxonomy" id="947166"/>
    <lineage>
        <taxon>Eukaryota</taxon>
        <taxon>Metazoa</taxon>
        <taxon>Ecdysozoa</taxon>
        <taxon>Tardigrada</taxon>
        <taxon>Eutardigrada</taxon>
        <taxon>Parachela</taxon>
        <taxon>Hypsibioidea</taxon>
        <taxon>Ramazzottiidae</taxon>
        <taxon>Ramazzottius</taxon>
    </lineage>
</organism>
<reference evidence="2 3" key="1">
    <citation type="journal article" date="2016" name="Nat. Commun.">
        <title>Extremotolerant tardigrade genome and improved radiotolerance of human cultured cells by tardigrade-unique protein.</title>
        <authorList>
            <person name="Hashimoto T."/>
            <person name="Horikawa D.D."/>
            <person name="Saito Y."/>
            <person name="Kuwahara H."/>
            <person name="Kozuka-Hata H."/>
            <person name="Shin-I T."/>
            <person name="Minakuchi Y."/>
            <person name="Ohishi K."/>
            <person name="Motoyama A."/>
            <person name="Aizu T."/>
            <person name="Enomoto A."/>
            <person name="Kondo K."/>
            <person name="Tanaka S."/>
            <person name="Hara Y."/>
            <person name="Koshikawa S."/>
            <person name="Sagara H."/>
            <person name="Miura T."/>
            <person name="Yokobori S."/>
            <person name="Miyagawa K."/>
            <person name="Suzuki Y."/>
            <person name="Kubo T."/>
            <person name="Oyama M."/>
            <person name="Kohara Y."/>
            <person name="Fujiyama A."/>
            <person name="Arakawa K."/>
            <person name="Katayama T."/>
            <person name="Toyoda A."/>
            <person name="Kunieda T."/>
        </authorList>
    </citation>
    <scope>NUCLEOTIDE SEQUENCE [LARGE SCALE GENOMIC DNA]</scope>
    <source>
        <strain evidence="2 3">YOKOZUNA-1</strain>
    </source>
</reference>
<feature type="compositionally biased region" description="Polar residues" evidence="1">
    <location>
        <begin position="373"/>
        <end position="382"/>
    </location>
</feature>
<evidence type="ECO:0000256" key="1">
    <source>
        <dbReference type="SAM" id="MobiDB-lite"/>
    </source>
</evidence>
<gene>
    <name evidence="2" type="primary">RvY_07246-1</name>
    <name evidence="2" type="synonym">RvY_07246.1</name>
    <name evidence="2" type="ORF">RvY_07246</name>
</gene>
<comment type="caution">
    <text evidence="2">The sequence shown here is derived from an EMBL/GenBank/DDBJ whole genome shotgun (WGS) entry which is preliminary data.</text>
</comment>
<feature type="region of interest" description="Disordered" evidence="1">
    <location>
        <begin position="242"/>
        <end position="390"/>
    </location>
</feature>
<feature type="compositionally biased region" description="Low complexity" evidence="1">
    <location>
        <begin position="281"/>
        <end position="297"/>
    </location>
</feature>
<feature type="compositionally biased region" description="Polar residues" evidence="1">
    <location>
        <begin position="24"/>
        <end position="34"/>
    </location>
</feature>
<feature type="compositionally biased region" description="Polar residues" evidence="1">
    <location>
        <begin position="1"/>
        <end position="17"/>
    </location>
</feature>
<dbReference type="Proteomes" id="UP000186922">
    <property type="component" value="Unassembled WGS sequence"/>
</dbReference>
<feature type="compositionally biased region" description="Low complexity" evidence="1">
    <location>
        <begin position="87"/>
        <end position="97"/>
    </location>
</feature>
<feature type="compositionally biased region" description="Polar residues" evidence="1">
    <location>
        <begin position="62"/>
        <end position="86"/>
    </location>
</feature>
<protein>
    <submittedName>
        <fullName evidence="2">Uncharacterized protein</fullName>
    </submittedName>
</protein>
<feature type="compositionally biased region" description="Polar residues" evidence="1">
    <location>
        <begin position="98"/>
        <end position="107"/>
    </location>
</feature>
<dbReference type="EMBL" id="BDGG01000003">
    <property type="protein sequence ID" value="GAU95663.1"/>
    <property type="molecule type" value="Genomic_DNA"/>
</dbReference>
<evidence type="ECO:0000313" key="3">
    <source>
        <dbReference type="Proteomes" id="UP000186922"/>
    </source>
</evidence>
<sequence length="591" mass="63485">MGGCTSSKMPNGEVATTDSRKGFSASSSMRKTSLLASENRLKNLAASDESTYEVVKGGRQASLPTDTTQTQLNDPTNQRSLIQSNEASSQTTSAQSQIKFSRPSQLLTPDATRKTTIVAPLATIETASELGTPTPMDENKSFSRLPGQSFLPQPGQQRPLLHPNGSLPRYGYSSPPSRLPALASFTKTPSPLAGTGVRPALSPRPPGMQTTRMAVPPSTLISQNNGDTDNVMISTSSGLVMKPDLQLTTNGGIPRPGSGSGQQLKSRLGSASGQKETSADSLKTSTSSITGSSKSLTPRNNFFNGSLEKVQATSSIGKESPLSHPTQKPFASSITRPSQVPPPVPAAFKPGLRPPQNNSTTTSPRGPLAQAAMSKSQQTFHQPQKPVRKISQGVSQLMATDSYLVDDGQSSQEEMAGDGDRMPHDDIKMFDIESGREKASVLPGGARRLMNGRENSESDYEDSNRLMERLAQDENNRVFSQGEELAEPPLMYHIDEFSLEEMISAVRDVKNLAQSLTGVPENSSSKMTNGHRNGLSDTTSLFRRSSWDHERLTEILKSPTKETLNDPDATFRLIIDLQSALREAISASHGS</sequence>
<keyword evidence="3" id="KW-1185">Reference proteome</keyword>
<feature type="region of interest" description="Disordered" evidence="1">
    <location>
        <begin position="46"/>
        <end position="109"/>
    </location>
</feature>
<feature type="compositionally biased region" description="Polar residues" evidence="1">
    <location>
        <begin position="311"/>
        <end position="338"/>
    </location>
</feature>
<feature type="compositionally biased region" description="Polar residues" evidence="1">
    <location>
        <begin position="261"/>
        <end position="280"/>
    </location>
</feature>
<name>A0A1D1V9Y4_RAMVA</name>
<feature type="region of interest" description="Disordered" evidence="1">
    <location>
        <begin position="518"/>
        <end position="537"/>
    </location>
</feature>
<feature type="compositionally biased region" description="Polar residues" evidence="1">
    <location>
        <begin position="355"/>
        <end position="364"/>
    </location>
</feature>